<gene>
    <name evidence="2" type="ORF">CFter6_0768</name>
</gene>
<dbReference type="GO" id="GO:0004386">
    <property type="term" value="F:helicase activity"/>
    <property type="evidence" value="ECO:0007669"/>
    <property type="project" value="InterPro"/>
</dbReference>
<dbReference type="InterPro" id="IPR045055">
    <property type="entry name" value="DNA2/NAM7-like"/>
</dbReference>
<organism evidence="2">
    <name type="scientific">Collimonas fungivorans</name>
    <dbReference type="NCBI Taxonomy" id="158899"/>
    <lineage>
        <taxon>Bacteria</taxon>
        <taxon>Pseudomonadati</taxon>
        <taxon>Pseudomonadota</taxon>
        <taxon>Betaproteobacteria</taxon>
        <taxon>Burkholderiales</taxon>
        <taxon>Oxalobacteraceae</taxon>
        <taxon>Collimonas</taxon>
    </lineage>
</organism>
<dbReference type="InterPro" id="IPR047187">
    <property type="entry name" value="SF1_C_Upf1"/>
</dbReference>
<dbReference type="GO" id="GO:0005524">
    <property type="term" value="F:ATP binding"/>
    <property type="evidence" value="ECO:0007669"/>
    <property type="project" value="InterPro"/>
</dbReference>
<dbReference type="AlphaFoldDB" id="A0A127P6U1"/>
<dbReference type="Gene3D" id="1.10.510.10">
    <property type="entry name" value="Transferase(Phosphotransferase) domain 1"/>
    <property type="match status" value="1"/>
</dbReference>
<dbReference type="RefSeq" id="WP_061538765.1">
    <property type="nucleotide sequence ID" value="NZ_CP013232.1"/>
</dbReference>
<dbReference type="Pfam" id="PF13086">
    <property type="entry name" value="AAA_11"/>
    <property type="match status" value="2"/>
</dbReference>
<evidence type="ECO:0000313" key="2">
    <source>
        <dbReference type="EMBL" id="AMO93493.1"/>
    </source>
</evidence>
<dbReference type="Proteomes" id="UP000072421">
    <property type="component" value="Chromosome"/>
</dbReference>
<protein>
    <submittedName>
        <fullName evidence="2">AAA domain protein</fullName>
    </submittedName>
</protein>
<dbReference type="PANTHER" id="PTHR10887">
    <property type="entry name" value="DNA2/NAM7 HELICASE FAMILY"/>
    <property type="match status" value="1"/>
</dbReference>
<reference evidence="2 3" key="1">
    <citation type="submission" date="2015-11" db="EMBL/GenBank/DDBJ databases">
        <title>Exploring the genomic traits of fungus-feeding bacterial genus Collimonas.</title>
        <authorList>
            <person name="Song C."/>
            <person name="Schmidt R."/>
            <person name="de Jager V."/>
            <person name="Krzyzanowska D."/>
            <person name="Jongedijk E."/>
            <person name="Cankar K."/>
            <person name="Beekwilder J."/>
            <person name="van Veen A."/>
            <person name="de Boer W."/>
            <person name="van Veen J.A."/>
            <person name="Garbeva P."/>
        </authorList>
    </citation>
    <scope>NUCLEOTIDE SEQUENCE [LARGE SCALE GENOMIC DNA]</scope>
    <source>
        <strain evidence="2 3">Ter6</strain>
    </source>
</reference>
<accession>A0A127P6U1</accession>
<dbReference type="EMBL" id="CP013232">
    <property type="protein sequence ID" value="AMO93493.1"/>
    <property type="molecule type" value="Genomic_DNA"/>
</dbReference>
<sequence length="1188" mass="134619">MSLKLNRDRQEFLGRFKLDNKALQRGDIKSGRAKMIGAQNKETGERVVIKQWRRDSVVSKDTLKEIWRQEIRQLHRLAGCPGAREFMVEQSDSGEDAEGFYLVLSPNQRLPIEALLTRITEFHWLRHPRLPANRQRLWDNLRRVATGLDILHTQGLLHRNLDTWAIFSAGDDIADFQLSGFEWSVRLTGVAARKHTLLRKFAEEDSAVYSFLEDWRAYGRVAAQLLGVEHKTFLTGKRNADEIDAAPYLIPAERDLLLLLLRCDTLSRIDGPFVCEKIDSILQSLRTMAGNRLATLHFTCNVAPSSRLAQAVYDAAERSLDITDIDAMLEFIRLDIASEPLLIEVSYGQSRESRFLLAGRSLTYVLNPYRPQNRGESTWALAYCENTAQRPSPREILGQQNISYSELELIPLSQVTKRFAALQGRTLHWDQQIVPKESQNSNDPAIRQYRGLLLLQLLETLVSAADIFPIVVVGSQKTNDGIKICVQSRSDESRETLSIKLNLKSPAIRMAEIFNDEQVSLDGYWKISDVGVLGGTDDETARWRFVETNEENGKQQVFFEGPGPLENSEQLFLRKSDYVGNESLLRRRIKALRSLKDHSELLEMLADPRRRIRKTHDAIIEDISFQRLDASKQNALREMWAVLPLFLVQGPPGVGKTRLVTELVDRTLRSDPSTRILLSAQSHHAVDHLLDEVKKLFLDVDPADQPLMVRSRPKENGASEDVYDVRPQARLVIDRLISSKTFSTAPGNIKGALNTLRETYHQAQNEHKGKRTRDRSLEALLLRSANVVFSSTNSGDIERLIDERAQFDWTIVEEAAKATGVELIPPLLLSHRRLMIGDHEQLPPYGEERIKKLLEHPEKVREALEIGRSLISRQLRDIDMEELSNEPGEIDELQTVCGEAASALTLFETLVKGELVNPGGGKIRIPIGRQLTFQHRMHPAIARLVSAAFYDDKLLTDPACELRFEVDESPVRFAHKSVMPDSPIIFINMPFGQATKNSANGEKKPNYHNPTEVDAVIEIMSQLRANTAGAKKPTIAVLSPYRQQVRRLENQIRRNSSTRLSHLVDFDFEGNSETPVGTVDSFQGSEADVVILSLVRNNHHGGLRALGFLSDPRRMNVLLSRAKWKLIIVGSLDFLQRRLSTETISKSDRQYFLKKIFETLRILESEKDQNSISLATVIRSDNILSGKL</sequence>
<dbReference type="InterPro" id="IPR041677">
    <property type="entry name" value="DNA2/NAM7_AAA_11"/>
</dbReference>
<proteinExistence type="predicted"/>
<dbReference type="OrthoDB" id="9757917at2"/>
<dbReference type="PANTHER" id="PTHR10887:SF495">
    <property type="entry name" value="HELICASE SENATAXIN ISOFORM X1-RELATED"/>
    <property type="match status" value="1"/>
</dbReference>
<evidence type="ECO:0000259" key="1">
    <source>
        <dbReference type="PROSITE" id="PS50011"/>
    </source>
</evidence>
<dbReference type="SUPFAM" id="SSF56112">
    <property type="entry name" value="Protein kinase-like (PK-like)"/>
    <property type="match status" value="1"/>
</dbReference>
<name>A0A127P6U1_9BURK</name>
<dbReference type="InterPro" id="IPR027417">
    <property type="entry name" value="P-loop_NTPase"/>
</dbReference>
<dbReference type="PATRIC" id="fig|158899.10.peg.786"/>
<dbReference type="InterPro" id="IPR041679">
    <property type="entry name" value="DNA2/NAM7-like_C"/>
</dbReference>
<dbReference type="CDD" id="cd18808">
    <property type="entry name" value="SF1_C_Upf1"/>
    <property type="match status" value="1"/>
</dbReference>
<dbReference type="PROSITE" id="PS50011">
    <property type="entry name" value="PROTEIN_KINASE_DOM"/>
    <property type="match status" value="1"/>
</dbReference>
<dbReference type="InterPro" id="IPR011009">
    <property type="entry name" value="Kinase-like_dom_sf"/>
</dbReference>
<dbReference type="SUPFAM" id="SSF52540">
    <property type="entry name" value="P-loop containing nucleoside triphosphate hydrolases"/>
    <property type="match status" value="1"/>
</dbReference>
<dbReference type="GO" id="GO:0004672">
    <property type="term" value="F:protein kinase activity"/>
    <property type="evidence" value="ECO:0007669"/>
    <property type="project" value="InterPro"/>
</dbReference>
<feature type="domain" description="Protein kinase" evidence="1">
    <location>
        <begin position="5"/>
        <end position="282"/>
    </location>
</feature>
<dbReference type="InterPro" id="IPR000719">
    <property type="entry name" value="Prot_kinase_dom"/>
</dbReference>
<evidence type="ECO:0000313" key="3">
    <source>
        <dbReference type="Proteomes" id="UP000072421"/>
    </source>
</evidence>
<dbReference type="Pfam" id="PF13087">
    <property type="entry name" value="AAA_12"/>
    <property type="match status" value="1"/>
</dbReference>
<dbReference type="Gene3D" id="3.40.50.300">
    <property type="entry name" value="P-loop containing nucleotide triphosphate hydrolases"/>
    <property type="match status" value="2"/>
</dbReference>